<dbReference type="RefSeq" id="WP_183984310.1">
    <property type="nucleotide sequence ID" value="NZ_JACHHG010000002.1"/>
</dbReference>
<dbReference type="Proteomes" id="UP000569951">
    <property type="component" value="Unassembled WGS sequence"/>
</dbReference>
<dbReference type="EMBL" id="JACHHG010000002">
    <property type="protein sequence ID" value="MBB6097150.1"/>
    <property type="molecule type" value="Genomic_DNA"/>
</dbReference>
<sequence>MDDWLSLVELYEYKVADLAAGREPRGGVRSILQLRETLLGAPLESATLKRFRSTDRILRSIRRGVTPASAAAMDLDLTQVPSATPPRDMDLESIAPPPPPQDEEALILRQLAEAAWRAGLEDEVHTLASRYRRESGYVTLRALHALSSNLEAHAADPQGATDLNLSRFTLHMPVPSENDPLVSPHDPEVARAIVNTLLEQVLEFDALFPRLALPPRERLAYLRRAAMLIADRPFQGRPRSGKGPTAAELKLALESAQREVMGAAAKQELLGRLQAQYDAARAREQQENQALTREQAQIRQSFIAFFELLRQLLPESLGGSAPEPAVPEGVLFARHPQRRLERVSDPMFPRLALRLTQPGSATVGGIHLSWAPQPGGRRWNLEVGGAEYGLSRQLNVPLEGHEVRAYQVEDYLLIDVVESQQQGVGDLLRLARATAVLLEPGEHYLNLRLARGAVAMLRDGRVDPASLGPESARKYGNAPLDQLCSFARKGAESLLGRYGRLPETELRRAFDEVARLLGESAAPRRAAYLFERLREAASIGPRNATSLGSNVVDGNVVENAQQVALLAYRGEPLTVMVGGRALTLRADSEGEVTVVLPGLPPQAVGDILIYPMPDSSAVIARQGLRLAVGMHPYLH</sequence>
<evidence type="ECO:0000313" key="4">
    <source>
        <dbReference type="Proteomes" id="UP000569951"/>
    </source>
</evidence>
<evidence type="ECO:0000313" key="3">
    <source>
        <dbReference type="EMBL" id="MBB6097150.1"/>
    </source>
</evidence>
<dbReference type="AlphaFoldDB" id="A0A841HY60"/>
<feature type="coiled-coil region" evidence="1">
    <location>
        <begin position="246"/>
        <end position="301"/>
    </location>
</feature>
<gene>
    <name evidence="3" type="ORF">HNR42_000564</name>
</gene>
<keyword evidence="1" id="KW-0175">Coiled coil</keyword>
<evidence type="ECO:0000256" key="1">
    <source>
        <dbReference type="SAM" id="Coils"/>
    </source>
</evidence>
<reference evidence="3 4" key="1">
    <citation type="submission" date="2020-08" db="EMBL/GenBank/DDBJ databases">
        <title>Genomic Encyclopedia of Type Strains, Phase IV (KMG-IV): sequencing the most valuable type-strain genomes for metagenomic binning, comparative biology and taxonomic classification.</title>
        <authorList>
            <person name="Goeker M."/>
        </authorList>
    </citation>
    <scope>NUCLEOTIDE SEQUENCE [LARGE SCALE GENOMIC DNA]</scope>
    <source>
        <strain evidence="3 4">DSM 21458</strain>
    </source>
</reference>
<protein>
    <submittedName>
        <fullName evidence="3">Uncharacterized protein</fullName>
    </submittedName>
</protein>
<organism evidence="3 4">
    <name type="scientific">Deinobacterium chartae</name>
    <dbReference type="NCBI Taxonomy" id="521158"/>
    <lineage>
        <taxon>Bacteria</taxon>
        <taxon>Thermotogati</taxon>
        <taxon>Deinococcota</taxon>
        <taxon>Deinococci</taxon>
        <taxon>Deinococcales</taxon>
        <taxon>Deinococcaceae</taxon>
        <taxon>Deinobacterium</taxon>
    </lineage>
</organism>
<keyword evidence="4" id="KW-1185">Reference proteome</keyword>
<evidence type="ECO:0000256" key="2">
    <source>
        <dbReference type="SAM" id="MobiDB-lite"/>
    </source>
</evidence>
<comment type="caution">
    <text evidence="3">The sequence shown here is derived from an EMBL/GenBank/DDBJ whole genome shotgun (WGS) entry which is preliminary data.</text>
</comment>
<feature type="region of interest" description="Disordered" evidence="2">
    <location>
        <begin position="72"/>
        <end position="102"/>
    </location>
</feature>
<name>A0A841HY60_9DEIO</name>
<accession>A0A841HY60</accession>
<proteinExistence type="predicted"/>